<evidence type="ECO:0000259" key="1">
    <source>
        <dbReference type="Pfam" id="PF00651"/>
    </source>
</evidence>
<keyword evidence="3" id="KW-1185">Reference proteome</keyword>
<organism evidence="2 3">
    <name type="scientific">Mytilus edulis</name>
    <name type="common">Blue mussel</name>
    <dbReference type="NCBI Taxonomy" id="6550"/>
    <lineage>
        <taxon>Eukaryota</taxon>
        <taxon>Metazoa</taxon>
        <taxon>Spiralia</taxon>
        <taxon>Lophotrochozoa</taxon>
        <taxon>Mollusca</taxon>
        <taxon>Bivalvia</taxon>
        <taxon>Autobranchia</taxon>
        <taxon>Pteriomorphia</taxon>
        <taxon>Mytilida</taxon>
        <taxon>Mytiloidea</taxon>
        <taxon>Mytilidae</taxon>
        <taxon>Mytilinae</taxon>
        <taxon>Mytilus</taxon>
    </lineage>
</organism>
<evidence type="ECO:0000313" key="2">
    <source>
        <dbReference type="EMBL" id="CAG2230258.1"/>
    </source>
</evidence>
<dbReference type="EMBL" id="CAJPWZ010002056">
    <property type="protein sequence ID" value="CAG2230258.1"/>
    <property type="molecule type" value="Genomic_DNA"/>
</dbReference>
<dbReference type="OrthoDB" id="437903at2759"/>
<dbReference type="InterPro" id="IPR000210">
    <property type="entry name" value="BTB/POZ_dom"/>
</dbReference>
<evidence type="ECO:0000313" key="3">
    <source>
        <dbReference type="Proteomes" id="UP000683360"/>
    </source>
</evidence>
<comment type="caution">
    <text evidence="2">The sequence shown here is derived from an EMBL/GenBank/DDBJ whole genome shotgun (WGS) entry which is preliminary data.</text>
</comment>
<gene>
    <name evidence="2" type="ORF">MEDL_43132</name>
</gene>
<reference evidence="2" key="1">
    <citation type="submission" date="2021-03" db="EMBL/GenBank/DDBJ databases">
        <authorList>
            <person name="Bekaert M."/>
        </authorList>
    </citation>
    <scope>NUCLEOTIDE SEQUENCE</scope>
</reference>
<protein>
    <recommendedName>
        <fullName evidence="1">BTB domain-containing protein</fullName>
    </recommendedName>
</protein>
<proteinExistence type="predicted"/>
<feature type="domain" description="BTB" evidence="1">
    <location>
        <begin position="3"/>
        <end position="78"/>
    </location>
</feature>
<dbReference type="PANTHER" id="PTHR22744:SF17">
    <property type="entry name" value="BTB DOMAIN-CONTAINING PROTEIN"/>
    <property type="match status" value="1"/>
</dbReference>
<dbReference type="PANTHER" id="PTHR22744">
    <property type="entry name" value="HELIX LOOP HELIX PROTEIN 21-RELATED"/>
    <property type="match status" value="1"/>
</dbReference>
<dbReference type="Proteomes" id="UP000683360">
    <property type="component" value="Unassembled WGS sequence"/>
</dbReference>
<dbReference type="SUPFAM" id="SSF54695">
    <property type="entry name" value="POZ domain"/>
    <property type="match status" value="1"/>
</dbReference>
<dbReference type="Pfam" id="PF00651">
    <property type="entry name" value="BTB"/>
    <property type="match status" value="1"/>
</dbReference>
<dbReference type="AlphaFoldDB" id="A0A8S3T9V6"/>
<sequence>MEKSPVFKTMFTADFKEKNALEIELPDKDLHHFLVFLRCTLDGYDDHISDLNVHFIIPIAHEYQVKQTLDKADLFLSNHYENQNLGGNACIDIVNGIIEAEKYDLTQTLNTLIDFASRKKFAYISQASDFNAISKKVLHKISMARWQNDIDGNTGKRCITSKASYEVRN</sequence>
<name>A0A8S3T9V6_MYTED</name>
<accession>A0A8S3T9V6</accession>
<dbReference type="InterPro" id="IPR011333">
    <property type="entry name" value="SKP1/BTB/POZ_sf"/>
</dbReference>
<dbReference type="Gene3D" id="3.30.710.10">
    <property type="entry name" value="Potassium Channel Kv1.1, Chain A"/>
    <property type="match status" value="1"/>
</dbReference>